<dbReference type="InParanoid" id="A0A061F1H9"/>
<dbReference type="AlphaFoldDB" id="A0A061F1H9"/>
<organism evidence="2 3">
    <name type="scientific">Theobroma cacao</name>
    <name type="common">Cacao</name>
    <name type="synonym">Cocoa</name>
    <dbReference type="NCBI Taxonomy" id="3641"/>
    <lineage>
        <taxon>Eukaryota</taxon>
        <taxon>Viridiplantae</taxon>
        <taxon>Streptophyta</taxon>
        <taxon>Embryophyta</taxon>
        <taxon>Tracheophyta</taxon>
        <taxon>Spermatophyta</taxon>
        <taxon>Magnoliopsida</taxon>
        <taxon>eudicotyledons</taxon>
        <taxon>Gunneridae</taxon>
        <taxon>Pentapetalae</taxon>
        <taxon>rosids</taxon>
        <taxon>malvids</taxon>
        <taxon>Malvales</taxon>
        <taxon>Malvaceae</taxon>
        <taxon>Byttnerioideae</taxon>
        <taxon>Theobroma</taxon>
    </lineage>
</organism>
<dbReference type="STRING" id="3641.A0A061F1H9"/>
<reference evidence="2 3" key="1">
    <citation type="journal article" date="2013" name="Genome Biol.">
        <title>The genome sequence of the most widely cultivated cacao type and its use to identify candidate genes regulating pod color.</title>
        <authorList>
            <person name="Motamayor J.C."/>
            <person name="Mockaitis K."/>
            <person name="Schmutz J."/>
            <person name="Haiminen N."/>
            <person name="Iii D.L."/>
            <person name="Cornejo O."/>
            <person name="Findley S.D."/>
            <person name="Zheng P."/>
            <person name="Utro F."/>
            <person name="Royaert S."/>
            <person name="Saski C."/>
            <person name="Jenkins J."/>
            <person name="Podicheti R."/>
            <person name="Zhao M."/>
            <person name="Scheffler B.E."/>
            <person name="Stack J.C."/>
            <person name="Feltus F.A."/>
            <person name="Mustiga G.M."/>
            <person name="Amores F."/>
            <person name="Phillips W."/>
            <person name="Marelli J.P."/>
            <person name="May G.D."/>
            <person name="Shapiro H."/>
            <person name="Ma J."/>
            <person name="Bustamante C.D."/>
            <person name="Schnell R.J."/>
            <person name="Main D."/>
            <person name="Gilbert D."/>
            <person name="Parida L."/>
            <person name="Kuhn D.N."/>
        </authorList>
    </citation>
    <scope>NUCLEOTIDE SEQUENCE [LARGE SCALE GENOMIC DNA]</scope>
    <source>
        <strain evidence="3">cv. Matina 1-6</strain>
    </source>
</reference>
<dbReference type="HOGENOM" id="CLU_521184_0_0_1"/>
<sequence>MTNALLAKNKFGFMDETLICPSSDSPDAVAWIKSNSMVISWIFNSLHPSLHDNVAYLDTAREMWIDLEECFPQGNAPRVHQLKMDIVNTQHKDLSVDLATRKLIGMGELKDGFYYFQEITILVASATSTCDTGLEINFMSMLPLATLLVILMAIKDIRWQAAMQHELETNQTWTLQKLPPAKKAIGCKRVEELDCTETFAPVAKLTTVRTLLAAAAAKHWVLHQFDVHNAFIHGDLNEEVYMKRPSGYLSTSDDRVCWLRKSLYGLKRASRQCFAKFSTAILRFGFTQYKADTSLFLHHKGTSFTAILVYVNDVIIATSDISHTKALKQYLTAWFPIKDLGNHKYFLGLEVGRCRGGIAWSQRKYTLDILREAGMLASKPVHFPIEQNHKLALDDSDLLDDPSFYSRLIGRLIYLTITRPDICYSVHILSQFMHQPRQGHWQAALRILRYLKLAPSKGLFLSTGSDLVKHNEIDCHFIRDCIQRGLIVSRYIASHNQSTDLFTKALGKQQFQFLVRKLGIRNLHAPT</sequence>
<dbReference type="Proteomes" id="UP000026915">
    <property type="component" value="Chromosome 5"/>
</dbReference>
<accession>A0A061F1H9</accession>
<evidence type="ECO:0000259" key="1">
    <source>
        <dbReference type="Pfam" id="PF07727"/>
    </source>
</evidence>
<keyword evidence="2" id="KW-0418">Kinase</keyword>
<dbReference type="eggNOG" id="KOG0017">
    <property type="taxonomic scope" value="Eukaryota"/>
</dbReference>
<dbReference type="Gramene" id="EOY10542">
    <property type="protein sequence ID" value="EOY10542"/>
    <property type="gene ID" value="TCM_025873"/>
</dbReference>
<dbReference type="PANTHER" id="PTHR11439">
    <property type="entry name" value="GAG-POL-RELATED RETROTRANSPOSON"/>
    <property type="match status" value="1"/>
</dbReference>
<dbReference type="SUPFAM" id="SSF56672">
    <property type="entry name" value="DNA/RNA polymerases"/>
    <property type="match status" value="1"/>
</dbReference>
<dbReference type="InterPro" id="IPR013103">
    <property type="entry name" value="RVT_2"/>
</dbReference>
<keyword evidence="3" id="KW-1185">Reference proteome</keyword>
<gene>
    <name evidence="2" type="ORF">TCM_025873</name>
</gene>
<dbReference type="InterPro" id="IPR043502">
    <property type="entry name" value="DNA/RNA_pol_sf"/>
</dbReference>
<dbReference type="GO" id="GO:0016301">
    <property type="term" value="F:kinase activity"/>
    <property type="evidence" value="ECO:0007669"/>
    <property type="project" value="UniProtKB-KW"/>
</dbReference>
<name>A0A061F1H9_THECC</name>
<dbReference type="PANTHER" id="PTHR11439:SF470">
    <property type="entry name" value="CYSTEINE-RICH RLK (RECEPTOR-LIKE PROTEIN KINASE) 8"/>
    <property type="match status" value="1"/>
</dbReference>
<feature type="domain" description="Reverse transcriptase Ty1/copia-type" evidence="1">
    <location>
        <begin position="186"/>
        <end position="386"/>
    </location>
</feature>
<evidence type="ECO:0000313" key="2">
    <source>
        <dbReference type="EMBL" id="EOY10542.1"/>
    </source>
</evidence>
<dbReference type="EMBL" id="CM001883">
    <property type="protein sequence ID" value="EOY10542.1"/>
    <property type="molecule type" value="Genomic_DNA"/>
</dbReference>
<keyword evidence="2" id="KW-0808">Transferase</keyword>
<evidence type="ECO:0000313" key="3">
    <source>
        <dbReference type="Proteomes" id="UP000026915"/>
    </source>
</evidence>
<protein>
    <submittedName>
        <fullName evidence="2">Cysteine-rich RLK (RECEPTOR-like protein kinase) 8</fullName>
    </submittedName>
</protein>
<proteinExistence type="predicted"/>
<dbReference type="OMA" id="WIDLEEC"/>
<dbReference type="Pfam" id="PF07727">
    <property type="entry name" value="RVT_2"/>
    <property type="match status" value="1"/>
</dbReference>